<protein>
    <submittedName>
        <fullName evidence="2">MBL fold metallo-hydrolase</fullName>
    </submittedName>
</protein>
<dbReference type="Proteomes" id="UP001500655">
    <property type="component" value="Unassembled WGS sequence"/>
</dbReference>
<dbReference type="InterPro" id="IPR036866">
    <property type="entry name" value="RibonucZ/Hydroxyglut_hydro"/>
</dbReference>
<comment type="caution">
    <text evidence="2">The sequence shown here is derived from an EMBL/GenBank/DDBJ whole genome shotgun (WGS) entry which is preliminary data.</text>
</comment>
<evidence type="ECO:0000259" key="1">
    <source>
        <dbReference type="SMART" id="SM00849"/>
    </source>
</evidence>
<reference evidence="2 3" key="1">
    <citation type="journal article" date="2019" name="Int. J. Syst. Evol. Microbiol.">
        <title>The Global Catalogue of Microorganisms (GCM) 10K type strain sequencing project: providing services to taxonomists for standard genome sequencing and annotation.</title>
        <authorList>
            <consortium name="The Broad Institute Genomics Platform"/>
            <consortium name="The Broad Institute Genome Sequencing Center for Infectious Disease"/>
            <person name="Wu L."/>
            <person name="Ma J."/>
        </authorList>
    </citation>
    <scope>NUCLEOTIDE SEQUENCE [LARGE SCALE GENOMIC DNA]</scope>
    <source>
        <strain evidence="2 3">JCM 13249</strain>
    </source>
</reference>
<feature type="domain" description="Metallo-beta-lactamase" evidence="1">
    <location>
        <begin position="24"/>
        <end position="212"/>
    </location>
</feature>
<dbReference type="Gene3D" id="3.60.15.10">
    <property type="entry name" value="Ribonuclease Z/Hydroxyacylglutathione hydrolase-like"/>
    <property type="match status" value="1"/>
</dbReference>
<dbReference type="EMBL" id="BAAALS010000002">
    <property type="protein sequence ID" value="GAA1738108.1"/>
    <property type="molecule type" value="Genomic_DNA"/>
</dbReference>
<keyword evidence="3" id="KW-1185">Reference proteome</keyword>
<accession>A0ABN2JT15</accession>
<gene>
    <name evidence="2" type="ORF">GCM10009681_05990</name>
</gene>
<dbReference type="SMART" id="SM00849">
    <property type="entry name" value="Lactamase_B"/>
    <property type="match status" value="1"/>
</dbReference>
<evidence type="ECO:0000313" key="2">
    <source>
        <dbReference type="EMBL" id="GAA1738108.1"/>
    </source>
</evidence>
<dbReference type="SUPFAM" id="SSF56281">
    <property type="entry name" value="Metallo-hydrolase/oxidoreductase"/>
    <property type="match status" value="1"/>
</dbReference>
<name>A0ABN2JT15_9ACTN</name>
<proteinExistence type="predicted"/>
<dbReference type="PANTHER" id="PTHR42951">
    <property type="entry name" value="METALLO-BETA-LACTAMASE DOMAIN-CONTAINING"/>
    <property type="match status" value="1"/>
</dbReference>
<dbReference type="InterPro" id="IPR001279">
    <property type="entry name" value="Metallo-B-lactamas"/>
</dbReference>
<organism evidence="2 3">
    <name type="scientific">Luedemannella helvata</name>
    <dbReference type="NCBI Taxonomy" id="349315"/>
    <lineage>
        <taxon>Bacteria</taxon>
        <taxon>Bacillati</taxon>
        <taxon>Actinomycetota</taxon>
        <taxon>Actinomycetes</taxon>
        <taxon>Micromonosporales</taxon>
        <taxon>Micromonosporaceae</taxon>
        <taxon>Luedemannella</taxon>
    </lineage>
</organism>
<evidence type="ECO:0000313" key="3">
    <source>
        <dbReference type="Proteomes" id="UP001500655"/>
    </source>
</evidence>
<sequence>MRLMERVHLVGSGWLGYSLSDRHDSHVYLVDAGPASFLVDAGSGLATDAIVERVEAAGAPPVTHILLTHAHADHAAGAGELAGRLGAQLWAAAPVARMLAAADEVATGLAVARSVGTYPPSLRLRPITVDRTLATETITIGEVTVQAVDTPGHADGHLCYLVEFGGHRVLFTGDLVFARGRVAVLADADLGLLRASLERVAALRPTVLLPGHGSVAVTGAAEHLAVATRAFANGHLPPGLLP</sequence>
<dbReference type="InterPro" id="IPR050855">
    <property type="entry name" value="NDM-1-like"/>
</dbReference>
<dbReference type="Pfam" id="PF00753">
    <property type="entry name" value="Lactamase_B"/>
    <property type="match status" value="1"/>
</dbReference>
<dbReference type="PANTHER" id="PTHR42951:SF4">
    <property type="entry name" value="ACYL-COENZYME A THIOESTERASE MBLAC2"/>
    <property type="match status" value="1"/>
</dbReference>